<keyword evidence="2" id="KW-1185">Reference proteome</keyword>
<name>A0ACB9N3L2_9MYRT</name>
<evidence type="ECO:0000313" key="2">
    <source>
        <dbReference type="Proteomes" id="UP001057402"/>
    </source>
</evidence>
<dbReference type="EMBL" id="CM042887">
    <property type="protein sequence ID" value="KAI4331165.1"/>
    <property type="molecule type" value="Genomic_DNA"/>
</dbReference>
<accession>A0ACB9N3L2</accession>
<evidence type="ECO:0000313" key="1">
    <source>
        <dbReference type="EMBL" id="KAI4331165.1"/>
    </source>
</evidence>
<comment type="caution">
    <text evidence="1">The sequence shown here is derived from an EMBL/GenBank/DDBJ whole genome shotgun (WGS) entry which is preliminary data.</text>
</comment>
<gene>
    <name evidence="1" type="ORF">MLD38_029376</name>
</gene>
<reference evidence="2" key="1">
    <citation type="journal article" date="2023" name="Front. Plant Sci.">
        <title>Chromosomal-level genome assembly of Melastoma candidum provides insights into trichome evolution.</title>
        <authorList>
            <person name="Zhong Y."/>
            <person name="Wu W."/>
            <person name="Sun C."/>
            <person name="Zou P."/>
            <person name="Liu Y."/>
            <person name="Dai S."/>
            <person name="Zhou R."/>
        </authorList>
    </citation>
    <scope>NUCLEOTIDE SEQUENCE [LARGE SCALE GENOMIC DNA]</scope>
</reference>
<proteinExistence type="predicted"/>
<sequence length="220" mass="24572">MFFLPNGVVSFYESASKLCTGFFLLIQFVLLDFVQGWNDKWVGYDEQFWFIALFAVSLICYLAAFVFSGVSGSLLPASVISFYCMYLCYSGLAREPSDYGCNAGSSTTFISPPSSPHGGEGKPLLPLDKVEEHEEKERLVHVVLGRSNLVPGQGFLIPCARAHSPWVKIRYPWLVTKKEYGANCVSIVITFMLVIPCIFWGCFAKNFSIFICPSPRYATC</sequence>
<organism evidence="1 2">
    <name type="scientific">Melastoma candidum</name>
    <dbReference type="NCBI Taxonomy" id="119954"/>
    <lineage>
        <taxon>Eukaryota</taxon>
        <taxon>Viridiplantae</taxon>
        <taxon>Streptophyta</taxon>
        <taxon>Embryophyta</taxon>
        <taxon>Tracheophyta</taxon>
        <taxon>Spermatophyta</taxon>
        <taxon>Magnoliopsida</taxon>
        <taxon>eudicotyledons</taxon>
        <taxon>Gunneridae</taxon>
        <taxon>Pentapetalae</taxon>
        <taxon>rosids</taxon>
        <taxon>malvids</taxon>
        <taxon>Myrtales</taxon>
        <taxon>Melastomataceae</taxon>
        <taxon>Melastomatoideae</taxon>
        <taxon>Melastomateae</taxon>
        <taxon>Melastoma</taxon>
    </lineage>
</organism>
<protein>
    <submittedName>
        <fullName evidence="1">Uncharacterized protein</fullName>
    </submittedName>
</protein>
<dbReference type="Proteomes" id="UP001057402">
    <property type="component" value="Chromosome 8"/>
</dbReference>